<feature type="domain" description="Aspartate/ornithine carbamoyltransferase carbamoyl-P binding" evidence="6">
    <location>
        <begin position="35"/>
        <end position="181"/>
    </location>
</feature>
<evidence type="ECO:0000259" key="6">
    <source>
        <dbReference type="Pfam" id="PF02729"/>
    </source>
</evidence>
<dbReference type="Pfam" id="PF02729">
    <property type="entry name" value="OTCace_N"/>
    <property type="match status" value="1"/>
</dbReference>
<dbReference type="PROSITE" id="PS00097">
    <property type="entry name" value="CARBAMOYLTRANSFERASE"/>
    <property type="match status" value="1"/>
</dbReference>
<dbReference type="InterPro" id="IPR036901">
    <property type="entry name" value="Asp/Orn_carbamoylTrfase_sf"/>
</dbReference>
<comment type="similarity">
    <text evidence="1">Belongs to the aspartate/ornithine carbamoyltransferase superfamily. OTCase family.</text>
</comment>
<dbReference type="Proteomes" id="UP001497383">
    <property type="component" value="Chromosome 5"/>
</dbReference>
<evidence type="ECO:0000259" key="5">
    <source>
        <dbReference type="Pfam" id="PF00185"/>
    </source>
</evidence>
<dbReference type="InterPro" id="IPR006130">
    <property type="entry name" value="Asp/Orn_carbamoylTrfase"/>
</dbReference>
<name>A0ABP0ZP27_9ASCO</name>
<dbReference type="NCBIfam" id="NF001986">
    <property type="entry name" value="PRK00779.1"/>
    <property type="match status" value="1"/>
</dbReference>
<keyword evidence="8" id="KW-1185">Reference proteome</keyword>
<protein>
    <recommendedName>
        <fullName evidence="2">ornithine carbamoyltransferase</fullName>
        <ecNumber evidence="2">2.1.3.3</ecNumber>
    </recommendedName>
</protein>
<evidence type="ECO:0000256" key="1">
    <source>
        <dbReference type="ARBA" id="ARBA00007805"/>
    </source>
</evidence>
<dbReference type="PANTHER" id="PTHR45753">
    <property type="entry name" value="ORNITHINE CARBAMOYLTRANSFERASE, MITOCHONDRIAL"/>
    <property type="match status" value="1"/>
</dbReference>
<evidence type="ECO:0000256" key="2">
    <source>
        <dbReference type="ARBA" id="ARBA00013007"/>
    </source>
</evidence>
<accession>A0ABP0ZP27</accession>
<reference evidence="7 8" key="1">
    <citation type="submission" date="2024-03" db="EMBL/GenBank/DDBJ databases">
        <authorList>
            <person name="Brejova B."/>
        </authorList>
    </citation>
    <scope>NUCLEOTIDE SEQUENCE [LARGE SCALE GENOMIC DNA]</scope>
    <source>
        <strain evidence="7 8">CBS 14171</strain>
    </source>
</reference>
<dbReference type="InterPro" id="IPR006132">
    <property type="entry name" value="Asp/Orn_carbamoyltranf_P-bd"/>
</dbReference>
<dbReference type="GeneID" id="92209329"/>
<dbReference type="SUPFAM" id="SSF53671">
    <property type="entry name" value="Aspartate/ornithine carbamoyltransferase"/>
    <property type="match status" value="1"/>
</dbReference>
<dbReference type="PANTHER" id="PTHR45753:SF3">
    <property type="entry name" value="ORNITHINE TRANSCARBAMYLASE, MITOCHONDRIAL"/>
    <property type="match status" value="1"/>
</dbReference>
<dbReference type="EMBL" id="OZ022409">
    <property type="protein sequence ID" value="CAK9440033.1"/>
    <property type="molecule type" value="Genomic_DNA"/>
</dbReference>
<dbReference type="NCBIfam" id="TIGR00658">
    <property type="entry name" value="orni_carb_tr"/>
    <property type="match status" value="1"/>
</dbReference>
<keyword evidence="3 4" id="KW-0808">Transferase</keyword>
<gene>
    <name evidence="7" type="ORF">LODBEIA_P41330</name>
</gene>
<proteinExistence type="inferred from homology"/>
<dbReference type="InterPro" id="IPR002292">
    <property type="entry name" value="Orn/put_carbamltrans"/>
</dbReference>
<dbReference type="InterPro" id="IPR006131">
    <property type="entry name" value="Asp_carbamoyltransf_Asp/Orn-bd"/>
</dbReference>
<evidence type="ECO:0000256" key="3">
    <source>
        <dbReference type="ARBA" id="ARBA00022679"/>
    </source>
</evidence>
<feature type="domain" description="Aspartate/ornithine carbamoyltransferase Asp/Orn-binding" evidence="5">
    <location>
        <begin position="189"/>
        <end position="342"/>
    </location>
</feature>
<evidence type="ECO:0000313" key="7">
    <source>
        <dbReference type="EMBL" id="CAK9440033.1"/>
    </source>
</evidence>
<organism evidence="7 8">
    <name type="scientific">Lodderomyces beijingensis</name>
    <dbReference type="NCBI Taxonomy" id="1775926"/>
    <lineage>
        <taxon>Eukaryota</taxon>
        <taxon>Fungi</taxon>
        <taxon>Dikarya</taxon>
        <taxon>Ascomycota</taxon>
        <taxon>Saccharomycotina</taxon>
        <taxon>Pichiomycetes</taxon>
        <taxon>Debaryomycetaceae</taxon>
        <taxon>Candida/Lodderomyces clade</taxon>
        <taxon>Lodderomyces</taxon>
    </lineage>
</organism>
<sequence>MSIRTILKANRLMSTTTTLKAPATATSTNVPTKPRHLVNISQLTNDEFSKILKRGQQLKQIYKLGDQSAVLANHQKLLGKLVALLFSKRSTRTRISTEGAAAFFGAQPMFLGKDDIQLGVNESMYDTTRVISSMTSCIFARVNKHQDILDLCKDSSVPIINSLCDKYHPLQAIADLITIKERFGDNTRGLKLAWIGDANNVINDLAIACLKQGISVSVSVPDSIEFAEDVARDARELARDGGVKFEVVHDPKAALENANIVVTDTWISMGEENQKQAKLQQFKGYQITQSMVQQGGVNRDWIFMHCLPRHQEEVSDDVFYSDNSVVFQEAENRLYAAMAVIDAFVVNKGDLLK</sequence>
<dbReference type="Gene3D" id="3.40.50.1370">
    <property type="entry name" value="Aspartate/ornithine carbamoyltransferase"/>
    <property type="match status" value="2"/>
</dbReference>
<dbReference type="PRINTS" id="PR00102">
    <property type="entry name" value="OTCASE"/>
</dbReference>
<dbReference type="RefSeq" id="XP_066831071.1">
    <property type="nucleotide sequence ID" value="XM_066974321.1"/>
</dbReference>
<evidence type="ECO:0000313" key="8">
    <source>
        <dbReference type="Proteomes" id="UP001497383"/>
    </source>
</evidence>
<evidence type="ECO:0000256" key="4">
    <source>
        <dbReference type="RuleBase" id="RU003634"/>
    </source>
</evidence>
<dbReference type="PRINTS" id="PR00100">
    <property type="entry name" value="AOTCASE"/>
</dbReference>
<dbReference type="Pfam" id="PF00185">
    <property type="entry name" value="OTCace"/>
    <property type="match status" value="1"/>
</dbReference>
<dbReference type="EC" id="2.1.3.3" evidence="2"/>